<keyword evidence="3" id="KW-0449">Lipoprotein</keyword>
<evidence type="ECO:0000256" key="3">
    <source>
        <dbReference type="ARBA" id="ARBA00023288"/>
    </source>
</evidence>
<sequence length="127" mass="12838">MGNLCGKESKQDNFTGPGRVLGAPPPSSDARASVPSGVKTTAPAAKPRPVVGGPGRTTGAGPAGENPRSAAAAAAEARAQQSVGSGDLGKKLEAQKRQTQNQTLQQAAYENRAAREADAAAEARNYN</sequence>
<dbReference type="OrthoDB" id="5415072at2759"/>
<evidence type="ECO:0000256" key="2">
    <source>
        <dbReference type="ARBA" id="ARBA00023139"/>
    </source>
</evidence>
<keyword evidence="1" id="KW-0519">Myristate</keyword>
<evidence type="ECO:0000256" key="4">
    <source>
        <dbReference type="SAM" id="MobiDB-lite"/>
    </source>
</evidence>
<evidence type="ECO:0000256" key="1">
    <source>
        <dbReference type="ARBA" id="ARBA00022707"/>
    </source>
</evidence>
<organism evidence="5 6">
    <name type="scientific">Polyplosphaeria fusca</name>
    <dbReference type="NCBI Taxonomy" id="682080"/>
    <lineage>
        <taxon>Eukaryota</taxon>
        <taxon>Fungi</taxon>
        <taxon>Dikarya</taxon>
        <taxon>Ascomycota</taxon>
        <taxon>Pezizomycotina</taxon>
        <taxon>Dothideomycetes</taxon>
        <taxon>Pleosporomycetidae</taxon>
        <taxon>Pleosporales</taxon>
        <taxon>Tetraplosphaeriaceae</taxon>
        <taxon>Polyplosphaeria</taxon>
    </lineage>
</organism>
<evidence type="ECO:0000313" key="5">
    <source>
        <dbReference type="EMBL" id="KAF2733159.1"/>
    </source>
</evidence>
<accession>A0A9P4QXZ7</accession>
<reference evidence="5" key="1">
    <citation type="journal article" date="2020" name="Stud. Mycol.">
        <title>101 Dothideomycetes genomes: a test case for predicting lifestyles and emergence of pathogens.</title>
        <authorList>
            <person name="Haridas S."/>
            <person name="Albert R."/>
            <person name="Binder M."/>
            <person name="Bloem J."/>
            <person name="Labutti K."/>
            <person name="Salamov A."/>
            <person name="Andreopoulos B."/>
            <person name="Baker S."/>
            <person name="Barry K."/>
            <person name="Bills G."/>
            <person name="Bluhm B."/>
            <person name="Cannon C."/>
            <person name="Castanera R."/>
            <person name="Culley D."/>
            <person name="Daum C."/>
            <person name="Ezra D."/>
            <person name="Gonzalez J."/>
            <person name="Henrissat B."/>
            <person name="Kuo A."/>
            <person name="Liang C."/>
            <person name="Lipzen A."/>
            <person name="Lutzoni F."/>
            <person name="Magnuson J."/>
            <person name="Mondo S."/>
            <person name="Nolan M."/>
            <person name="Ohm R."/>
            <person name="Pangilinan J."/>
            <person name="Park H.-J."/>
            <person name="Ramirez L."/>
            <person name="Alfaro M."/>
            <person name="Sun H."/>
            <person name="Tritt A."/>
            <person name="Yoshinaga Y."/>
            <person name="Zwiers L.-H."/>
            <person name="Turgeon B."/>
            <person name="Goodwin S."/>
            <person name="Spatafora J."/>
            <person name="Crous P."/>
            <person name="Grigoriev I."/>
        </authorList>
    </citation>
    <scope>NUCLEOTIDE SEQUENCE</scope>
    <source>
        <strain evidence="5">CBS 125425</strain>
    </source>
</reference>
<feature type="compositionally biased region" description="Gly residues" evidence="4">
    <location>
        <begin position="52"/>
        <end position="62"/>
    </location>
</feature>
<dbReference type="Proteomes" id="UP000799444">
    <property type="component" value="Unassembled WGS sequence"/>
</dbReference>
<keyword evidence="6" id="KW-1185">Reference proteome</keyword>
<dbReference type="InterPro" id="IPR031632">
    <property type="entry name" value="SVIP"/>
</dbReference>
<dbReference type="Pfam" id="PF15811">
    <property type="entry name" value="SVIP"/>
    <property type="match status" value="1"/>
</dbReference>
<feature type="compositionally biased region" description="Low complexity" evidence="4">
    <location>
        <begin position="97"/>
        <end position="111"/>
    </location>
</feature>
<feature type="compositionally biased region" description="Low complexity" evidence="4">
    <location>
        <begin position="63"/>
        <end position="79"/>
    </location>
</feature>
<protein>
    <submittedName>
        <fullName evidence="5">Uncharacterized protein</fullName>
    </submittedName>
</protein>
<dbReference type="EMBL" id="ML996165">
    <property type="protein sequence ID" value="KAF2733159.1"/>
    <property type="molecule type" value="Genomic_DNA"/>
</dbReference>
<feature type="region of interest" description="Disordered" evidence="4">
    <location>
        <begin position="1"/>
        <end position="127"/>
    </location>
</feature>
<feature type="compositionally biased region" description="Low complexity" evidence="4">
    <location>
        <begin position="42"/>
        <end position="51"/>
    </location>
</feature>
<keyword evidence="2" id="KW-0564">Palmitate</keyword>
<dbReference type="AlphaFoldDB" id="A0A9P4QXZ7"/>
<evidence type="ECO:0000313" key="6">
    <source>
        <dbReference type="Proteomes" id="UP000799444"/>
    </source>
</evidence>
<proteinExistence type="predicted"/>
<name>A0A9P4QXZ7_9PLEO</name>
<comment type="caution">
    <text evidence="5">The sequence shown here is derived from an EMBL/GenBank/DDBJ whole genome shotgun (WGS) entry which is preliminary data.</text>
</comment>
<gene>
    <name evidence="5" type="ORF">EJ04DRAFT_513369</name>
</gene>